<sequence>MNDIRKIMVLGAGDLGRRVFHELAHGGGRHVQLVGRDEDATLRAANLTRYCALQRGYADVGVSHAVTDLADVARTAERIARFAPDVLFLAASYQSWWVISTLPKDAFERLYAANYGPWLPMHLVPVMKAMEAVRMAGSDATVVNAAYPDAVHPALAAAGLAPHIGIGNLANNVPGIRVAAADELGCAPDEVEVRLVAHHYVSHRLSRRGDSGPAAMGLSLLWEGRDVTAKVDIAGLLRRLPGRYRRTGGLAGQAMTAASALSVLEPLVERRDAVVHAPGPMGMIGGYPVAIESGRFRLLPPDGMTREEALAINVSGQVQDGITEIRADGTVVFEDASMGVLAEELGYDCREMPLPDAEGRAREIAERFAAYRERVAAGNAGKATRLILRISGARRR</sequence>
<dbReference type="EMBL" id="QOIL01000020">
    <property type="protein sequence ID" value="RCG26194.1"/>
    <property type="molecule type" value="Genomic_DNA"/>
</dbReference>
<keyword evidence="2" id="KW-1185">Reference proteome</keyword>
<proteinExistence type="predicted"/>
<organism evidence="1 2">
    <name type="scientific">Sphaerisporangium album</name>
    <dbReference type="NCBI Taxonomy" id="509200"/>
    <lineage>
        <taxon>Bacteria</taxon>
        <taxon>Bacillati</taxon>
        <taxon>Actinomycetota</taxon>
        <taxon>Actinomycetes</taxon>
        <taxon>Streptosporangiales</taxon>
        <taxon>Streptosporangiaceae</taxon>
        <taxon>Sphaerisporangium</taxon>
    </lineage>
</organism>
<accession>A0A367F752</accession>
<protein>
    <recommendedName>
        <fullName evidence="3">Saccharopine dehydrogenase NADP binding domain-containing protein</fullName>
    </recommendedName>
</protein>
<dbReference type="Gene3D" id="3.40.50.720">
    <property type="entry name" value="NAD(P)-binding Rossmann-like Domain"/>
    <property type="match status" value="1"/>
</dbReference>
<dbReference type="Proteomes" id="UP000253094">
    <property type="component" value="Unassembled WGS sequence"/>
</dbReference>
<dbReference type="OrthoDB" id="9033521at2"/>
<evidence type="ECO:0000313" key="1">
    <source>
        <dbReference type="EMBL" id="RCG26194.1"/>
    </source>
</evidence>
<dbReference type="InterPro" id="IPR036291">
    <property type="entry name" value="NAD(P)-bd_dom_sf"/>
</dbReference>
<evidence type="ECO:0000313" key="2">
    <source>
        <dbReference type="Proteomes" id="UP000253094"/>
    </source>
</evidence>
<reference evidence="1 2" key="1">
    <citation type="submission" date="2018-06" db="EMBL/GenBank/DDBJ databases">
        <title>Sphaerisporangium craniellae sp. nov., isolated from a marine sponge in the South China Sea.</title>
        <authorList>
            <person name="Li L."/>
        </authorList>
    </citation>
    <scope>NUCLEOTIDE SEQUENCE [LARGE SCALE GENOMIC DNA]</scope>
    <source>
        <strain evidence="1 2">CCTCC AA 208026</strain>
    </source>
</reference>
<comment type="caution">
    <text evidence="1">The sequence shown here is derived from an EMBL/GenBank/DDBJ whole genome shotgun (WGS) entry which is preliminary data.</text>
</comment>
<dbReference type="SUPFAM" id="SSF51735">
    <property type="entry name" value="NAD(P)-binding Rossmann-fold domains"/>
    <property type="match status" value="1"/>
</dbReference>
<dbReference type="RefSeq" id="WP_114032232.1">
    <property type="nucleotide sequence ID" value="NZ_QOIL01000020.1"/>
</dbReference>
<dbReference type="AlphaFoldDB" id="A0A367F752"/>
<name>A0A367F752_9ACTN</name>
<evidence type="ECO:0008006" key="3">
    <source>
        <dbReference type="Google" id="ProtNLM"/>
    </source>
</evidence>
<gene>
    <name evidence="1" type="ORF">DQ384_29935</name>
</gene>